<keyword evidence="3" id="KW-1185">Reference proteome</keyword>
<keyword evidence="1" id="KW-0732">Signal</keyword>
<accession>A0A8W8IY16</accession>
<evidence type="ECO:0000313" key="3">
    <source>
        <dbReference type="Proteomes" id="UP000005408"/>
    </source>
</evidence>
<dbReference type="PROSITE" id="PS51257">
    <property type="entry name" value="PROKAR_LIPOPROTEIN"/>
    <property type="match status" value="1"/>
</dbReference>
<sequence length="199" mass="23036">MWKLSFGAIKMQSLLNVLLVTLTISCCINRATGTADEERSSRHKRMLDRLGSGFIKREPDSKIDDLVPKLRYYLAKAISEQDDDSSPTEVDKRRLDRLDMGFIKKRRLDRLSTGFIKRDDDTEYENENEDGEDQMDKRYLDRLDSGFLKRFVPGEDKRYFDRLGSGFIRRSNFDRIGSGLLKDVLIDSDPGLLNDVLID</sequence>
<organism evidence="2 3">
    <name type="scientific">Magallana gigas</name>
    <name type="common">Pacific oyster</name>
    <name type="synonym">Crassostrea gigas</name>
    <dbReference type="NCBI Taxonomy" id="29159"/>
    <lineage>
        <taxon>Eukaryota</taxon>
        <taxon>Metazoa</taxon>
        <taxon>Spiralia</taxon>
        <taxon>Lophotrochozoa</taxon>
        <taxon>Mollusca</taxon>
        <taxon>Bivalvia</taxon>
        <taxon>Autobranchia</taxon>
        <taxon>Pteriomorphia</taxon>
        <taxon>Ostreida</taxon>
        <taxon>Ostreoidea</taxon>
        <taxon>Ostreidae</taxon>
        <taxon>Magallana</taxon>
    </lineage>
</organism>
<reference evidence="2" key="1">
    <citation type="submission" date="2022-08" db="UniProtKB">
        <authorList>
            <consortium name="EnsemblMetazoa"/>
        </authorList>
    </citation>
    <scope>IDENTIFICATION</scope>
    <source>
        <strain evidence="2">05x7-T-G4-1.051#20</strain>
    </source>
</reference>
<evidence type="ECO:0000313" key="2">
    <source>
        <dbReference type="EnsemblMetazoa" id="G16061.3:cds"/>
    </source>
</evidence>
<proteinExistence type="predicted"/>
<feature type="chain" id="PRO_5036447861" evidence="1">
    <location>
        <begin position="34"/>
        <end position="199"/>
    </location>
</feature>
<dbReference type="Proteomes" id="UP000005408">
    <property type="component" value="Unassembled WGS sequence"/>
</dbReference>
<name>A0A8W8IY16_MAGGI</name>
<dbReference type="EnsemblMetazoa" id="G16061.3">
    <property type="protein sequence ID" value="G16061.3:cds"/>
    <property type="gene ID" value="G16061"/>
</dbReference>
<protein>
    <submittedName>
        <fullName evidence="2">Uncharacterized protein</fullName>
    </submittedName>
</protein>
<dbReference type="AlphaFoldDB" id="A0A8W8IY16"/>
<feature type="signal peptide" evidence="1">
    <location>
        <begin position="1"/>
        <end position="33"/>
    </location>
</feature>
<evidence type="ECO:0000256" key="1">
    <source>
        <dbReference type="SAM" id="SignalP"/>
    </source>
</evidence>